<accession>A0A1I7X5R9</accession>
<dbReference type="AlphaFoldDB" id="A0A1I7X5R9"/>
<name>A0A1I7X5R9_HETBA</name>
<evidence type="ECO:0000313" key="2">
    <source>
        <dbReference type="WBParaSite" id="Hba_12913"/>
    </source>
</evidence>
<dbReference type="Proteomes" id="UP000095283">
    <property type="component" value="Unplaced"/>
</dbReference>
<dbReference type="WBParaSite" id="Hba_12913">
    <property type="protein sequence ID" value="Hba_12913"/>
    <property type="gene ID" value="Hba_12913"/>
</dbReference>
<evidence type="ECO:0000313" key="1">
    <source>
        <dbReference type="Proteomes" id="UP000095283"/>
    </source>
</evidence>
<reference evidence="2" key="1">
    <citation type="submission" date="2016-11" db="UniProtKB">
        <authorList>
            <consortium name="WormBaseParasite"/>
        </authorList>
    </citation>
    <scope>IDENTIFICATION</scope>
</reference>
<protein>
    <submittedName>
        <fullName evidence="2">Flagellar export chaperone FliS</fullName>
    </submittedName>
</protein>
<keyword evidence="1" id="KW-1185">Reference proteome</keyword>
<organism evidence="1 2">
    <name type="scientific">Heterorhabditis bacteriophora</name>
    <name type="common">Entomopathogenic nematode worm</name>
    <dbReference type="NCBI Taxonomy" id="37862"/>
    <lineage>
        <taxon>Eukaryota</taxon>
        <taxon>Metazoa</taxon>
        <taxon>Ecdysozoa</taxon>
        <taxon>Nematoda</taxon>
        <taxon>Chromadorea</taxon>
        <taxon>Rhabditida</taxon>
        <taxon>Rhabditina</taxon>
        <taxon>Rhabditomorpha</taxon>
        <taxon>Strongyloidea</taxon>
        <taxon>Heterorhabditidae</taxon>
        <taxon>Heterorhabditis</taxon>
    </lineage>
</organism>
<proteinExistence type="predicted"/>
<sequence length="46" mass="5395">MSAVLTQSSTPENYVQRYQSSHQLFNALLKRLLFEEMNRCKVNGFD</sequence>